<evidence type="ECO:0000313" key="3">
    <source>
        <dbReference type="Proteomes" id="UP000811545"/>
    </source>
</evidence>
<proteinExistence type="predicted"/>
<organism evidence="2 3">
    <name type="scientific">Psychracetigena formicireducens</name>
    <dbReference type="NCBI Taxonomy" id="2986056"/>
    <lineage>
        <taxon>Bacteria</taxon>
        <taxon>Bacillati</taxon>
        <taxon>Candidatus Lithacetigenota</taxon>
        <taxon>Candidatus Psychracetigena</taxon>
    </lineage>
</organism>
<dbReference type="Proteomes" id="UP000811545">
    <property type="component" value="Unassembled WGS sequence"/>
</dbReference>
<dbReference type="GO" id="GO:0006260">
    <property type="term" value="P:DNA replication"/>
    <property type="evidence" value="ECO:0007669"/>
    <property type="project" value="InterPro"/>
</dbReference>
<feature type="domain" description="Plasmid replication protein RepL" evidence="1">
    <location>
        <begin position="36"/>
        <end position="143"/>
    </location>
</feature>
<gene>
    <name evidence="2" type="ORF">DDT42_01756</name>
</gene>
<name>A0A9E2BIQ1_PSYF1</name>
<dbReference type="GO" id="GO:0006276">
    <property type="term" value="P:plasmid maintenance"/>
    <property type="evidence" value="ECO:0007669"/>
    <property type="project" value="InterPro"/>
</dbReference>
<accession>A0A9E2BIQ1</accession>
<protein>
    <recommendedName>
        <fullName evidence="1">Plasmid replication protein RepL domain-containing protein</fullName>
    </recommendedName>
</protein>
<evidence type="ECO:0000313" key="2">
    <source>
        <dbReference type="EMBL" id="MBT9145879.1"/>
    </source>
</evidence>
<dbReference type="EMBL" id="QLTW01000207">
    <property type="protein sequence ID" value="MBT9145879.1"/>
    <property type="molecule type" value="Genomic_DNA"/>
</dbReference>
<comment type="caution">
    <text evidence="2">The sequence shown here is derived from an EMBL/GenBank/DDBJ whole genome shotgun (WGS) entry which is preliminary data.</text>
</comment>
<dbReference type="InterPro" id="IPR008813">
    <property type="entry name" value="Plasmid_replication_RepL"/>
</dbReference>
<reference evidence="2 3" key="1">
    <citation type="journal article" date="2021" name="bioRxiv">
        <title>Unique metabolic strategies in Hadean analogues reveal hints for primordial physiology.</title>
        <authorList>
            <person name="Nobu M.K."/>
            <person name="Nakai R."/>
            <person name="Tamazawa S."/>
            <person name="Mori H."/>
            <person name="Toyoda A."/>
            <person name="Ijiri A."/>
            <person name="Suzuki S."/>
            <person name="Kurokawa K."/>
            <person name="Kamagata Y."/>
            <person name="Tamaki H."/>
        </authorList>
    </citation>
    <scope>NUCLEOTIDE SEQUENCE [LARGE SCALE GENOMIC DNA]</scope>
    <source>
        <strain evidence="2">BS525</strain>
    </source>
</reference>
<evidence type="ECO:0000259" key="1">
    <source>
        <dbReference type="Pfam" id="PF05732"/>
    </source>
</evidence>
<dbReference type="Pfam" id="PF05732">
    <property type="entry name" value="RepL"/>
    <property type="match status" value="1"/>
</dbReference>
<sequence>MPKINQSIETLVVDENGECVSKRANKTISWGDEPPYVKMYLDSLLYLKDLPKGYNVILSALLKRMSYAGDSDGQVIVVNRAVKERISKEVDVSISRIENVMGDLTKGDLLYRIARGMYRVNPNFFGKGDWQDIARLRLEIIFDANGKTIMGEIEKKAKKNELCR</sequence>
<dbReference type="AlphaFoldDB" id="A0A9E2BIQ1"/>